<reference evidence="3 4" key="1">
    <citation type="journal article" date="2014" name="BMC Genomics">
        <title>The genome of the intracellular bacterium of the coastal bivalve, Solemya velum: a blueprint for thriving in and out of symbiosis.</title>
        <authorList>
            <person name="Dmytrenko O."/>
            <person name="Russell S.L."/>
            <person name="Loo W.T."/>
            <person name="Fontanez K.M."/>
            <person name="Liao L."/>
            <person name="Roeselers G."/>
            <person name="Sharma R."/>
            <person name="Stewart F.J."/>
            <person name="Newton I.L."/>
            <person name="Woyke T."/>
            <person name="Wu D."/>
            <person name="Lang J.M."/>
            <person name="Eisen J.A."/>
            <person name="Cavanaugh C.M."/>
        </authorList>
    </citation>
    <scope>NUCLEOTIDE SEQUENCE [LARGE SCALE GENOMIC DNA]</scope>
    <source>
        <strain evidence="3 4">WH</strain>
    </source>
</reference>
<dbReference type="InterPro" id="IPR007454">
    <property type="entry name" value="UPF0250_YbeD-like"/>
</dbReference>
<evidence type="ECO:0000256" key="1">
    <source>
        <dbReference type="ARBA" id="ARBA00008460"/>
    </source>
</evidence>
<evidence type="ECO:0000256" key="2">
    <source>
        <dbReference type="HAMAP-Rule" id="MF_00659"/>
    </source>
</evidence>
<organism evidence="3 4">
    <name type="scientific">Solemya velum gill symbiont</name>
    <dbReference type="NCBI Taxonomy" id="2340"/>
    <lineage>
        <taxon>Bacteria</taxon>
        <taxon>Pseudomonadati</taxon>
        <taxon>Pseudomonadota</taxon>
        <taxon>Gammaproteobacteria</taxon>
        <taxon>sulfur-oxidizing symbionts</taxon>
    </lineage>
</organism>
<dbReference type="STRING" id="2340.JV46_11190"/>
<dbReference type="Proteomes" id="UP000030856">
    <property type="component" value="Unassembled WGS sequence"/>
</dbReference>
<comment type="similarity">
    <text evidence="1 2">Belongs to the UPF0250 family.</text>
</comment>
<dbReference type="EMBL" id="JRAA01000002">
    <property type="protein sequence ID" value="KHF25412.1"/>
    <property type="molecule type" value="Genomic_DNA"/>
</dbReference>
<dbReference type="PANTHER" id="PTHR38036:SF1">
    <property type="entry name" value="UPF0250 PROTEIN YBED"/>
    <property type="match status" value="1"/>
</dbReference>
<evidence type="ECO:0000313" key="4">
    <source>
        <dbReference type="Proteomes" id="UP000030856"/>
    </source>
</evidence>
<dbReference type="eggNOG" id="COG2921">
    <property type="taxonomic scope" value="Bacteria"/>
</dbReference>
<dbReference type="PANTHER" id="PTHR38036">
    <property type="entry name" value="UPF0250 PROTEIN YBED"/>
    <property type="match status" value="1"/>
</dbReference>
<gene>
    <name evidence="3" type="ORF">JV46_11190</name>
</gene>
<dbReference type="AlphaFoldDB" id="A0A0B0H9V0"/>
<dbReference type="Gene3D" id="3.30.70.260">
    <property type="match status" value="1"/>
</dbReference>
<protein>
    <recommendedName>
        <fullName evidence="2">UPF0250 protein JV46_11190</fullName>
    </recommendedName>
</protein>
<evidence type="ECO:0000313" key="3">
    <source>
        <dbReference type="EMBL" id="KHF25412.1"/>
    </source>
</evidence>
<name>A0A0B0H9V0_SOVGS</name>
<dbReference type="Pfam" id="PF04359">
    <property type="entry name" value="DUF493"/>
    <property type="match status" value="1"/>
</dbReference>
<dbReference type="InterPro" id="IPR027471">
    <property type="entry name" value="YbeD-like_sf"/>
</dbReference>
<accession>A0A0B0H9V0</accession>
<comment type="caution">
    <text evidence="3">The sequence shown here is derived from an EMBL/GenBank/DDBJ whole genome shotgun (WGS) entry which is preliminary data.</text>
</comment>
<sequence length="91" mass="10278">MQMNQETDEIMQYPCEIAIKAMGKHEPGFEEVVVEIVTRHVGELKDGCVSCRPSKGGNFLAVTVRVQAESREQMDRIYLELTAHERVSLAL</sequence>
<dbReference type="GO" id="GO:0005829">
    <property type="term" value="C:cytosol"/>
    <property type="evidence" value="ECO:0007669"/>
    <property type="project" value="TreeGrafter"/>
</dbReference>
<proteinExistence type="inferred from homology"/>
<dbReference type="SUPFAM" id="SSF117991">
    <property type="entry name" value="YbeD/HP0495-like"/>
    <property type="match status" value="1"/>
</dbReference>
<dbReference type="HAMAP" id="MF_00659">
    <property type="entry name" value="UPF0250"/>
    <property type="match status" value="1"/>
</dbReference>
<keyword evidence="4" id="KW-1185">Reference proteome</keyword>